<dbReference type="Gene3D" id="3.40.50.360">
    <property type="match status" value="1"/>
</dbReference>
<comment type="similarity">
    <text evidence="6">Belongs to the azoreductase type 1 family.</text>
</comment>
<dbReference type="Pfam" id="PF02525">
    <property type="entry name" value="Flavodoxin_2"/>
    <property type="match status" value="1"/>
</dbReference>
<feature type="binding site" evidence="6">
    <location>
        <begin position="16"/>
        <end position="18"/>
    </location>
    <ligand>
        <name>FMN</name>
        <dbReference type="ChEBI" id="CHEBI:58210"/>
    </ligand>
</feature>
<dbReference type="PANTHER" id="PTHR43741">
    <property type="entry name" value="FMN-DEPENDENT NADH-AZOREDUCTASE 1"/>
    <property type="match status" value="1"/>
</dbReference>
<evidence type="ECO:0000256" key="1">
    <source>
        <dbReference type="ARBA" id="ARBA00022630"/>
    </source>
</evidence>
<evidence type="ECO:0000256" key="3">
    <source>
        <dbReference type="ARBA" id="ARBA00023002"/>
    </source>
</evidence>
<comment type="catalytic activity">
    <reaction evidence="5">
        <text>N,N-dimethyl-1,4-phenylenediamine + anthranilate + 2 NAD(+) = 2-(4-dimethylaminophenyl)diazenylbenzoate + 2 NADH + 2 H(+)</text>
        <dbReference type="Rhea" id="RHEA:55872"/>
        <dbReference type="ChEBI" id="CHEBI:15378"/>
        <dbReference type="ChEBI" id="CHEBI:15783"/>
        <dbReference type="ChEBI" id="CHEBI:16567"/>
        <dbReference type="ChEBI" id="CHEBI:57540"/>
        <dbReference type="ChEBI" id="CHEBI:57945"/>
        <dbReference type="ChEBI" id="CHEBI:71579"/>
        <dbReference type="EC" id="1.7.1.17"/>
    </reaction>
    <physiologicalReaction direction="right-to-left" evidence="5">
        <dbReference type="Rhea" id="RHEA:55874"/>
    </physiologicalReaction>
</comment>
<dbReference type="InterPro" id="IPR029039">
    <property type="entry name" value="Flavoprotein-like_sf"/>
</dbReference>
<organism evidence="8 9">
    <name type="scientific">Chitinophaga agri</name>
    <dbReference type="NCBI Taxonomy" id="2703787"/>
    <lineage>
        <taxon>Bacteria</taxon>
        <taxon>Pseudomonadati</taxon>
        <taxon>Bacteroidota</taxon>
        <taxon>Chitinophagia</taxon>
        <taxon>Chitinophagales</taxon>
        <taxon>Chitinophagaceae</taxon>
        <taxon>Chitinophaga</taxon>
    </lineage>
</organism>
<dbReference type="EMBL" id="CP048113">
    <property type="protein sequence ID" value="QHS62516.1"/>
    <property type="molecule type" value="Genomic_DNA"/>
</dbReference>
<sequence>MKKILKIVSSVNGTASKSTKLADSIIEQLQATFPGSTVTTKDLAKEEYAHFNTAHLKAFRGVGDASEAASENADRQSDEAIKAVEAADVIVIGVPIYNFHIPSTLKSWLDHVVRNGRTFSYATGKPEGLLKDKKVYIAMTSGGVYSEGPAKQMDFAPSYLRSLLGFLGLTDVQIVRAEGCDVPGLSETALEKGLQTLVINN</sequence>
<dbReference type="RefSeq" id="WP_162334151.1">
    <property type="nucleotide sequence ID" value="NZ_CP048113.1"/>
</dbReference>
<evidence type="ECO:0000313" key="9">
    <source>
        <dbReference type="Proteomes" id="UP000476411"/>
    </source>
</evidence>
<keyword evidence="9" id="KW-1185">Reference proteome</keyword>
<comment type="cofactor">
    <cofactor evidence="6">
        <name>FMN</name>
        <dbReference type="ChEBI" id="CHEBI:58210"/>
    </cofactor>
    <text evidence="6">Binds 1 FMN per subunit.</text>
</comment>
<evidence type="ECO:0000256" key="5">
    <source>
        <dbReference type="ARBA" id="ARBA00048542"/>
    </source>
</evidence>
<feature type="binding site" evidence="6">
    <location>
        <position position="10"/>
    </location>
    <ligand>
        <name>FMN</name>
        <dbReference type="ChEBI" id="CHEBI:58210"/>
    </ligand>
</feature>
<dbReference type="GO" id="GO:0009055">
    <property type="term" value="F:electron transfer activity"/>
    <property type="evidence" value="ECO:0007669"/>
    <property type="project" value="UniProtKB-UniRule"/>
</dbReference>
<dbReference type="PANTHER" id="PTHR43741:SF4">
    <property type="entry name" value="FMN-DEPENDENT NADH:QUINONE OXIDOREDUCTASE"/>
    <property type="match status" value="1"/>
</dbReference>
<dbReference type="InterPro" id="IPR023048">
    <property type="entry name" value="NADH:quinone_OxRdtase_FMN_depd"/>
</dbReference>
<comment type="subunit">
    <text evidence="6">Homodimer.</text>
</comment>
<accession>A0A6B9ZKK7</accession>
<evidence type="ECO:0000256" key="6">
    <source>
        <dbReference type="HAMAP-Rule" id="MF_01216"/>
    </source>
</evidence>
<dbReference type="InterPro" id="IPR003680">
    <property type="entry name" value="Flavodoxin_fold"/>
</dbReference>
<evidence type="ECO:0000256" key="4">
    <source>
        <dbReference type="ARBA" id="ARBA00023027"/>
    </source>
</evidence>
<dbReference type="AlphaFoldDB" id="A0A6B9ZKK7"/>
<keyword evidence="2 6" id="KW-0288">FMN</keyword>
<name>A0A6B9ZKK7_9BACT</name>
<dbReference type="SUPFAM" id="SSF52218">
    <property type="entry name" value="Flavoproteins"/>
    <property type="match status" value="1"/>
</dbReference>
<dbReference type="GO" id="GO:0016652">
    <property type="term" value="F:oxidoreductase activity, acting on NAD(P)H as acceptor"/>
    <property type="evidence" value="ECO:0007669"/>
    <property type="project" value="UniProtKB-UniRule"/>
</dbReference>
<dbReference type="Proteomes" id="UP000476411">
    <property type="component" value="Chromosome"/>
</dbReference>
<gene>
    <name evidence="6" type="primary">azoR</name>
    <name evidence="8" type="ORF">GWR21_23875</name>
</gene>
<evidence type="ECO:0000259" key="7">
    <source>
        <dbReference type="Pfam" id="PF02525"/>
    </source>
</evidence>
<keyword evidence="3 6" id="KW-0560">Oxidoreductase</keyword>
<dbReference type="KEGG" id="chih:GWR21_23875"/>
<dbReference type="HAMAP" id="MF_01216">
    <property type="entry name" value="Azoreductase_type1"/>
    <property type="match status" value="1"/>
</dbReference>
<protein>
    <recommendedName>
        <fullName evidence="6">FMN dependent NADH:quinone oxidoreductase</fullName>
        <ecNumber evidence="6">1.6.5.-</ecNumber>
    </recommendedName>
    <alternativeName>
        <fullName evidence="6">Azo-dye reductase</fullName>
    </alternativeName>
    <alternativeName>
        <fullName evidence="6">FMN-dependent NADH-azo compound oxidoreductase</fullName>
    </alternativeName>
    <alternativeName>
        <fullName evidence="6">FMN-dependent NADH-azoreductase</fullName>
        <ecNumber evidence="6">1.7.1.17</ecNumber>
    </alternativeName>
</protein>
<evidence type="ECO:0000313" key="8">
    <source>
        <dbReference type="EMBL" id="QHS62516.1"/>
    </source>
</evidence>
<keyword evidence="1 6" id="KW-0285">Flavoprotein</keyword>
<comment type="function">
    <text evidence="6">Also exhibits azoreductase activity. Catalyzes the reductive cleavage of the azo bond in aromatic azo compounds to the corresponding amines.</text>
</comment>
<keyword evidence="4 6" id="KW-0520">NAD</keyword>
<comment type="caution">
    <text evidence="6">Lacks conserved residue(s) required for the propagation of feature annotation.</text>
</comment>
<comment type="function">
    <text evidence="6">Quinone reductase that provides resistance to thiol-specific stress caused by electrophilic quinones.</text>
</comment>
<dbReference type="EC" id="1.6.5.-" evidence="6"/>
<dbReference type="EC" id="1.7.1.17" evidence="6"/>
<dbReference type="GO" id="GO:0016655">
    <property type="term" value="F:oxidoreductase activity, acting on NAD(P)H, quinone or similar compound as acceptor"/>
    <property type="evidence" value="ECO:0007669"/>
    <property type="project" value="InterPro"/>
</dbReference>
<comment type="catalytic activity">
    <reaction evidence="6">
        <text>2 a quinone + NADH + H(+) = 2 a 1,4-benzosemiquinone + NAD(+)</text>
        <dbReference type="Rhea" id="RHEA:65952"/>
        <dbReference type="ChEBI" id="CHEBI:15378"/>
        <dbReference type="ChEBI" id="CHEBI:57540"/>
        <dbReference type="ChEBI" id="CHEBI:57945"/>
        <dbReference type="ChEBI" id="CHEBI:132124"/>
        <dbReference type="ChEBI" id="CHEBI:134225"/>
    </reaction>
</comment>
<feature type="domain" description="Flavodoxin-like fold" evidence="7">
    <location>
        <begin position="2"/>
        <end position="195"/>
    </location>
</feature>
<dbReference type="GO" id="GO:0010181">
    <property type="term" value="F:FMN binding"/>
    <property type="evidence" value="ECO:0007669"/>
    <property type="project" value="UniProtKB-UniRule"/>
</dbReference>
<dbReference type="InterPro" id="IPR050104">
    <property type="entry name" value="FMN-dep_NADH:Q_OxRdtase_AzoR1"/>
</dbReference>
<evidence type="ECO:0000256" key="2">
    <source>
        <dbReference type="ARBA" id="ARBA00022643"/>
    </source>
</evidence>
<reference evidence="8 9" key="1">
    <citation type="submission" date="2020-01" db="EMBL/GenBank/DDBJ databases">
        <title>Complete genome sequence of Chitinophaga sp. H33E-04 isolated from quinoa roots.</title>
        <authorList>
            <person name="Weon H.-Y."/>
            <person name="Lee S.A."/>
        </authorList>
    </citation>
    <scope>NUCLEOTIDE SEQUENCE [LARGE SCALE GENOMIC DNA]</scope>
    <source>
        <strain evidence="8 9">H33E-04</strain>
    </source>
</reference>
<proteinExistence type="inferred from homology"/>
<feature type="binding site" evidence="6">
    <location>
        <begin position="140"/>
        <end position="143"/>
    </location>
    <ligand>
        <name>FMN</name>
        <dbReference type="ChEBI" id="CHEBI:58210"/>
    </ligand>
</feature>